<evidence type="ECO:0000256" key="2">
    <source>
        <dbReference type="ARBA" id="ARBA00023125"/>
    </source>
</evidence>
<dbReference type="SUPFAM" id="SSF52317">
    <property type="entry name" value="Class I glutamine amidotransferase-like"/>
    <property type="match status" value="1"/>
</dbReference>
<dbReference type="SUPFAM" id="SSF46689">
    <property type="entry name" value="Homeodomain-like"/>
    <property type="match status" value="2"/>
</dbReference>
<dbReference type="Gene3D" id="1.10.10.60">
    <property type="entry name" value="Homeodomain-like"/>
    <property type="match status" value="2"/>
</dbReference>
<dbReference type="Gene3D" id="3.40.50.880">
    <property type="match status" value="1"/>
</dbReference>
<evidence type="ECO:0000256" key="1">
    <source>
        <dbReference type="ARBA" id="ARBA00023015"/>
    </source>
</evidence>
<evidence type="ECO:0000313" key="6">
    <source>
        <dbReference type="Proteomes" id="UP000714380"/>
    </source>
</evidence>
<accession>A0ABS7ZTD2</accession>
<dbReference type="PANTHER" id="PTHR43130:SF3">
    <property type="entry name" value="HTH-TYPE TRANSCRIPTIONAL REGULATOR RV1931C"/>
    <property type="match status" value="1"/>
</dbReference>
<dbReference type="RefSeq" id="WP_225676384.1">
    <property type="nucleotide sequence ID" value="NZ_JAEDAH010000096.1"/>
</dbReference>
<keyword evidence="1" id="KW-0805">Transcription regulation</keyword>
<proteinExistence type="predicted"/>
<dbReference type="Proteomes" id="UP000714380">
    <property type="component" value="Unassembled WGS sequence"/>
</dbReference>
<dbReference type="InterPro" id="IPR018060">
    <property type="entry name" value="HTH_AraC"/>
</dbReference>
<keyword evidence="3" id="KW-0804">Transcription</keyword>
<keyword evidence="6" id="KW-1185">Reference proteome</keyword>
<dbReference type="InterPro" id="IPR052158">
    <property type="entry name" value="INH-QAR"/>
</dbReference>
<name>A0ABS7ZTD2_9GAMM</name>
<dbReference type="InterPro" id="IPR002818">
    <property type="entry name" value="DJ-1/PfpI"/>
</dbReference>
<dbReference type="PROSITE" id="PS01124">
    <property type="entry name" value="HTH_ARAC_FAMILY_2"/>
    <property type="match status" value="1"/>
</dbReference>
<dbReference type="InterPro" id="IPR029062">
    <property type="entry name" value="Class_I_gatase-like"/>
</dbReference>
<dbReference type="Pfam" id="PF12833">
    <property type="entry name" value="HTH_18"/>
    <property type="match status" value="1"/>
</dbReference>
<dbReference type="PANTHER" id="PTHR43130">
    <property type="entry name" value="ARAC-FAMILY TRANSCRIPTIONAL REGULATOR"/>
    <property type="match status" value="1"/>
</dbReference>
<comment type="caution">
    <text evidence="5">The sequence shown here is derived from an EMBL/GenBank/DDBJ whole genome shotgun (WGS) entry which is preliminary data.</text>
</comment>
<dbReference type="Pfam" id="PF01965">
    <property type="entry name" value="DJ-1_PfpI"/>
    <property type="match status" value="1"/>
</dbReference>
<dbReference type="PROSITE" id="PS00041">
    <property type="entry name" value="HTH_ARAC_FAMILY_1"/>
    <property type="match status" value="1"/>
</dbReference>
<sequence length="322" mass="36171">MNRSLMPRCLILAAEHSPMTSVIGPLEILTLAQRLTGRRDWQFEVVADAALATQGGLTLQGTRPFCDSDSPDILIIAALGDPRRNPTPLSTASLQRIRQLAEQGCHLVSICSGAWALAESGLLNGLNATSHWSLSDWLAEHFPAVHWHTDAMLIRNNSIWCGGGGSAWQDVTLSLVQHYFGDAIARHTAQLVLIDRDRDDQRRYRGFIPARQHQDHLIHQVQDWLDRHACEPFVVADLAAQVHLSERQFKRRFSAAVKLPPREYVQSLRMEQAKHLLTTSQQQVDSIARQCGYDDVRFFRRLFRRSSGLTPLAYRAKVSSAG</sequence>
<gene>
    <name evidence="5" type="ORF">I9W95_15100</name>
</gene>
<protein>
    <submittedName>
        <fullName evidence="5">Helix-turn-helix domain-containing protein</fullName>
    </submittedName>
</protein>
<evidence type="ECO:0000256" key="3">
    <source>
        <dbReference type="ARBA" id="ARBA00023163"/>
    </source>
</evidence>
<evidence type="ECO:0000259" key="4">
    <source>
        <dbReference type="PROSITE" id="PS01124"/>
    </source>
</evidence>
<feature type="domain" description="HTH araC/xylS-type" evidence="4">
    <location>
        <begin position="219"/>
        <end position="317"/>
    </location>
</feature>
<dbReference type="EMBL" id="JAEDAH010000096">
    <property type="protein sequence ID" value="MCA6064934.1"/>
    <property type="molecule type" value="Genomic_DNA"/>
</dbReference>
<dbReference type="SMART" id="SM00342">
    <property type="entry name" value="HTH_ARAC"/>
    <property type="match status" value="1"/>
</dbReference>
<organism evidence="5 6">
    <name type="scientific">Thalassolituus marinus</name>
    <dbReference type="NCBI Taxonomy" id="671053"/>
    <lineage>
        <taxon>Bacteria</taxon>
        <taxon>Pseudomonadati</taxon>
        <taxon>Pseudomonadota</taxon>
        <taxon>Gammaproteobacteria</taxon>
        <taxon>Oceanospirillales</taxon>
        <taxon>Oceanospirillaceae</taxon>
        <taxon>Thalassolituus</taxon>
    </lineage>
</organism>
<reference evidence="5 6" key="1">
    <citation type="submission" date="2020-12" db="EMBL/GenBank/DDBJ databases">
        <title>Novel Thalassolituus-related marine hydrocarbonoclastic bacteria mediated algae-derived hydrocarbons mineralization in twilight zone of the northern South China Sea.</title>
        <authorList>
            <person name="Dong C."/>
        </authorList>
    </citation>
    <scope>NUCLEOTIDE SEQUENCE [LARGE SCALE GENOMIC DNA]</scope>
    <source>
        <strain evidence="5 6">IMCC1826</strain>
    </source>
</reference>
<evidence type="ECO:0000313" key="5">
    <source>
        <dbReference type="EMBL" id="MCA6064934.1"/>
    </source>
</evidence>
<dbReference type="InterPro" id="IPR009057">
    <property type="entry name" value="Homeodomain-like_sf"/>
</dbReference>
<dbReference type="InterPro" id="IPR018062">
    <property type="entry name" value="HTH_AraC-typ_CS"/>
</dbReference>
<keyword evidence="2" id="KW-0238">DNA-binding</keyword>